<organism evidence="3 4">
    <name type="scientific">Thelohanellus kitauei</name>
    <name type="common">Myxosporean</name>
    <dbReference type="NCBI Taxonomy" id="669202"/>
    <lineage>
        <taxon>Eukaryota</taxon>
        <taxon>Metazoa</taxon>
        <taxon>Cnidaria</taxon>
        <taxon>Myxozoa</taxon>
        <taxon>Myxosporea</taxon>
        <taxon>Bivalvulida</taxon>
        <taxon>Platysporina</taxon>
        <taxon>Myxobolidae</taxon>
        <taxon>Thelohanellus</taxon>
    </lineage>
</organism>
<protein>
    <submittedName>
        <fullName evidence="3">Uncharacterized protein</fullName>
    </submittedName>
</protein>
<evidence type="ECO:0000313" key="4">
    <source>
        <dbReference type="Proteomes" id="UP000031668"/>
    </source>
</evidence>
<proteinExistence type="predicted"/>
<name>A0A0C2NFN2_THEKT</name>
<keyword evidence="1" id="KW-0175">Coiled coil</keyword>
<evidence type="ECO:0000256" key="2">
    <source>
        <dbReference type="SAM" id="MobiDB-lite"/>
    </source>
</evidence>
<evidence type="ECO:0000256" key="1">
    <source>
        <dbReference type="SAM" id="Coils"/>
    </source>
</evidence>
<accession>A0A0C2NFN2</accession>
<evidence type="ECO:0000313" key="3">
    <source>
        <dbReference type="EMBL" id="KII72832.1"/>
    </source>
</evidence>
<comment type="caution">
    <text evidence="3">The sequence shown here is derived from an EMBL/GenBank/DDBJ whole genome shotgun (WGS) entry which is preliminary data.</text>
</comment>
<feature type="compositionally biased region" description="Basic residues" evidence="2">
    <location>
        <begin position="192"/>
        <end position="221"/>
    </location>
</feature>
<gene>
    <name evidence="3" type="ORF">RF11_13349</name>
</gene>
<reference evidence="3 4" key="1">
    <citation type="journal article" date="2014" name="Genome Biol. Evol.">
        <title>The genome of the myxosporean Thelohanellus kitauei shows adaptations to nutrient acquisition within its fish host.</title>
        <authorList>
            <person name="Yang Y."/>
            <person name="Xiong J."/>
            <person name="Zhou Z."/>
            <person name="Huo F."/>
            <person name="Miao W."/>
            <person name="Ran C."/>
            <person name="Liu Y."/>
            <person name="Zhang J."/>
            <person name="Feng J."/>
            <person name="Wang M."/>
            <person name="Wang M."/>
            <person name="Wang L."/>
            <person name="Yao B."/>
        </authorList>
    </citation>
    <scope>NUCLEOTIDE SEQUENCE [LARGE SCALE GENOMIC DNA]</scope>
    <source>
        <strain evidence="3">Wuqing</strain>
    </source>
</reference>
<dbReference type="EMBL" id="JWZT01001088">
    <property type="protein sequence ID" value="KII72832.1"/>
    <property type="molecule type" value="Genomic_DNA"/>
</dbReference>
<keyword evidence="4" id="KW-1185">Reference proteome</keyword>
<sequence length="221" mass="26656">MEEKQNEFTEVEKIQKKGKDREIPPIEMSEENIRAMLDYFGKINSYQILPFYVQIFLDPPKGLLNQRKSMKNEMEALQSQLDKLSETEKQLVQFQVLCEQYNQELKNKELAPNFQNLKERVNDLQDQNRRFLDEMFQLAQTRESFEMYEKSLVDRIVFEYKQKREETSSMTEQLHQFIQEFQQQQNPISRSKSARHFRSVKKPAGLRKNYKILSKKSKKKR</sequence>
<feature type="coiled-coil region" evidence="1">
    <location>
        <begin position="67"/>
        <end position="134"/>
    </location>
</feature>
<dbReference type="Proteomes" id="UP000031668">
    <property type="component" value="Unassembled WGS sequence"/>
</dbReference>
<feature type="region of interest" description="Disordered" evidence="2">
    <location>
        <begin position="184"/>
        <end position="221"/>
    </location>
</feature>
<feature type="region of interest" description="Disordered" evidence="2">
    <location>
        <begin position="1"/>
        <end position="22"/>
    </location>
</feature>
<dbReference type="OrthoDB" id="10675519at2759"/>
<dbReference type="AlphaFoldDB" id="A0A0C2NFN2"/>